<proteinExistence type="predicted"/>
<evidence type="ECO:0000256" key="1">
    <source>
        <dbReference type="SAM" id="MobiDB-lite"/>
    </source>
</evidence>
<feature type="compositionally biased region" description="Basic and acidic residues" evidence="1">
    <location>
        <begin position="70"/>
        <end position="100"/>
    </location>
</feature>
<evidence type="ECO:0000313" key="3">
    <source>
        <dbReference type="EMBL" id="MBN8799290.1"/>
    </source>
</evidence>
<comment type="caution">
    <text evidence="3">The sequence shown here is derived from an EMBL/GenBank/DDBJ whole genome shotgun (WGS) entry which is preliminary data.</text>
</comment>
<protein>
    <recommendedName>
        <fullName evidence="5">Holin</fullName>
    </recommendedName>
</protein>
<dbReference type="RefSeq" id="WP_273081266.1">
    <property type="nucleotide sequence ID" value="NZ_JAFKME010000004.1"/>
</dbReference>
<sequence>MPNRANYRDKTVQEHADATLITVGKVSTIVGGSTAFVGGLSASDMAAFAGIAGMIVGLLIQWYYTRRKDRRESVRDAEHDRREAAEHAARMESYRHGRRE</sequence>
<keyword evidence="2" id="KW-0812">Transmembrane</keyword>
<name>A0A9D8KWD1_9GAMM</name>
<keyword evidence="2" id="KW-1133">Transmembrane helix</keyword>
<organism evidence="3 4">
    <name type="scientific">Stenotrophomonas nitritireducens</name>
    <dbReference type="NCBI Taxonomy" id="83617"/>
    <lineage>
        <taxon>Bacteria</taxon>
        <taxon>Pseudomonadati</taxon>
        <taxon>Pseudomonadota</taxon>
        <taxon>Gammaproteobacteria</taxon>
        <taxon>Lysobacterales</taxon>
        <taxon>Lysobacteraceae</taxon>
        <taxon>Stenotrophomonas</taxon>
    </lineage>
</organism>
<gene>
    <name evidence="3" type="ORF">J0H45_08030</name>
</gene>
<dbReference type="Proteomes" id="UP000664815">
    <property type="component" value="Unassembled WGS sequence"/>
</dbReference>
<reference evidence="3" key="1">
    <citation type="submission" date="2021-02" db="EMBL/GenBank/DDBJ databases">
        <title>Thiocyanate and organic carbon inputs drive convergent selection for specific autotrophic Afipia and Thiobacillus strains within complex microbiomes.</title>
        <authorList>
            <person name="Huddy R.J."/>
            <person name="Sachdeva R."/>
            <person name="Kadzinga F."/>
            <person name="Kantor R.S."/>
            <person name="Harrison S.T.L."/>
            <person name="Banfield J.F."/>
        </authorList>
    </citation>
    <scope>NUCLEOTIDE SEQUENCE</scope>
    <source>
        <strain evidence="3">SCN18_10_11_15_R1_P_69_7</strain>
    </source>
</reference>
<keyword evidence="2" id="KW-0472">Membrane</keyword>
<evidence type="ECO:0000256" key="2">
    <source>
        <dbReference type="SAM" id="Phobius"/>
    </source>
</evidence>
<feature type="transmembrane region" description="Helical" evidence="2">
    <location>
        <begin position="45"/>
        <end position="65"/>
    </location>
</feature>
<feature type="region of interest" description="Disordered" evidence="1">
    <location>
        <begin position="69"/>
        <end position="100"/>
    </location>
</feature>
<accession>A0A9D8KWD1</accession>
<dbReference type="AlphaFoldDB" id="A0A9D8KWD1"/>
<dbReference type="EMBL" id="JAFKMG010000733">
    <property type="protein sequence ID" value="MBN8799290.1"/>
    <property type="molecule type" value="Genomic_DNA"/>
</dbReference>
<evidence type="ECO:0008006" key="5">
    <source>
        <dbReference type="Google" id="ProtNLM"/>
    </source>
</evidence>
<evidence type="ECO:0000313" key="4">
    <source>
        <dbReference type="Proteomes" id="UP000664815"/>
    </source>
</evidence>